<dbReference type="Pfam" id="PF02298">
    <property type="entry name" value="Cu_bind_like"/>
    <property type="match status" value="1"/>
</dbReference>
<dbReference type="SUPFAM" id="SSF49503">
    <property type="entry name" value="Cupredoxins"/>
    <property type="match status" value="1"/>
</dbReference>
<dbReference type="Gene3D" id="2.60.40.420">
    <property type="entry name" value="Cupredoxins - blue copper proteins"/>
    <property type="match status" value="1"/>
</dbReference>
<evidence type="ECO:0000313" key="9">
    <source>
        <dbReference type="Proteomes" id="UP001346149"/>
    </source>
</evidence>
<feature type="chain" id="PRO_5042882427" description="Basic blue protein" evidence="6">
    <location>
        <begin position="30"/>
        <end position="148"/>
    </location>
</feature>
<dbReference type="InterPro" id="IPR039391">
    <property type="entry name" value="Phytocyanin-like"/>
</dbReference>
<feature type="signal peptide" evidence="6">
    <location>
        <begin position="1"/>
        <end position="29"/>
    </location>
</feature>
<dbReference type="GO" id="GO:0046872">
    <property type="term" value="F:metal ion binding"/>
    <property type="evidence" value="ECO:0007669"/>
    <property type="project" value="UniProtKB-KW"/>
</dbReference>
<keyword evidence="6" id="KW-0732">Signal</keyword>
<evidence type="ECO:0000256" key="1">
    <source>
        <dbReference type="ARBA" id="ARBA00022723"/>
    </source>
</evidence>
<evidence type="ECO:0000256" key="3">
    <source>
        <dbReference type="ARBA" id="ARBA00023157"/>
    </source>
</evidence>
<proteinExistence type="predicted"/>
<feature type="domain" description="Phytocyanin" evidence="7">
    <location>
        <begin position="30"/>
        <end position="126"/>
    </location>
</feature>
<dbReference type="InterPro" id="IPR003245">
    <property type="entry name" value="Phytocyanin_dom"/>
</dbReference>
<evidence type="ECO:0000256" key="4">
    <source>
        <dbReference type="ARBA" id="ARBA00071970"/>
    </source>
</evidence>
<dbReference type="GO" id="GO:0009055">
    <property type="term" value="F:electron transfer activity"/>
    <property type="evidence" value="ECO:0007669"/>
    <property type="project" value="InterPro"/>
</dbReference>
<gene>
    <name evidence="8" type="ORF">SAY86_001114</name>
</gene>
<evidence type="ECO:0000256" key="2">
    <source>
        <dbReference type="ARBA" id="ARBA00023008"/>
    </source>
</evidence>
<dbReference type="PANTHER" id="PTHR33021:SF517">
    <property type="entry name" value="PHYTOCYANIN DOMAIN-CONTAINING PROTEIN"/>
    <property type="match status" value="1"/>
</dbReference>
<sequence length="148" mass="16002">MVQGQGRGSAVAMTLIVCLLILHPKFTRAAVYTVGGVRGWGFDSASWPGGKRFRAGDTLVFNYNPAFHNVVVVPRSAYLGCTTPTGAKVYQTGNDKVMLVRGPNYFICNFPGHCQSGMKEKRQGILDTLSTWLAHQGTLVRSSIAGSH</sequence>
<protein>
    <recommendedName>
        <fullName evidence="4">Basic blue protein</fullName>
    </recommendedName>
    <alternativeName>
        <fullName evidence="5">Plantacyanin</fullName>
    </alternativeName>
</protein>
<comment type="caution">
    <text evidence="8">The sequence shown here is derived from an EMBL/GenBank/DDBJ whole genome shotgun (WGS) entry which is preliminary data.</text>
</comment>
<name>A0AAN7N0C7_TRANT</name>
<evidence type="ECO:0000256" key="5">
    <source>
        <dbReference type="ARBA" id="ARBA00082491"/>
    </source>
</evidence>
<keyword evidence="3" id="KW-1015">Disulfide bond</keyword>
<reference evidence="8 9" key="1">
    <citation type="journal article" date="2023" name="Hortic Res">
        <title>Pangenome of water caltrop reveals structural variations and asymmetric subgenome divergence after allopolyploidization.</title>
        <authorList>
            <person name="Zhang X."/>
            <person name="Chen Y."/>
            <person name="Wang L."/>
            <person name="Yuan Y."/>
            <person name="Fang M."/>
            <person name="Shi L."/>
            <person name="Lu R."/>
            <person name="Comes H.P."/>
            <person name="Ma Y."/>
            <person name="Chen Y."/>
            <person name="Huang G."/>
            <person name="Zhou Y."/>
            <person name="Zheng Z."/>
            <person name="Qiu Y."/>
        </authorList>
    </citation>
    <scope>NUCLEOTIDE SEQUENCE [LARGE SCALE GENOMIC DNA]</scope>
    <source>
        <strain evidence="8">F231</strain>
    </source>
</reference>
<accession>A0AAN7N0C7</accession>
<dbReference type="EMBL" id="JAXQNO010000002">
    <property type="protein sequence ID" value="KAK4802911.1"/>
    <property type="molecule type" value="Genomic_DNA"/>
</dbReference>
<dbReference type="GO" id="GO:0005886">
    <property type="term" value="C:plasma membrane"/>
    <property type="evidence" value="ECO:0007669"/>
    <property type="project" value="TreeGrafter"/>
</dbReference>
<evidence type="ECO:0000256" key="6">
    <source>
        <dbReference type="SAM" id="SignalP"/>
    </source>
</evidence>
<dbReference type="InterPro" id="IPR008972">
    <property type="entry name" value="Cupredoxin"/>
</dbReference>
<keyword evidence="9" id="KW-1185">Reference proteome</keyword>
<dbReference type="PROSITE" id="PS51485">
    <property type="entry name" value="PHYTOCYANIN"/>
    <property type="match status" value="1"/>
</dbReference>
<dbReference type="FunFam" id="2.60.40.420:FF:000013">
    <property type="entry name" value="basic blue protein-like"/>
    <property type="match status" value="1"/>
</dbReference>
<evidence type="ECO:0000259" key="7">
    <source>
        <dbReference type="PROSITE" id="PS51485"/>
    </source>
</evidence>
<dbReference type="Proteomes" id="UP001346149">
    <property type="component" value="Unassembled WGS sequence"/>
</dbReference>
<keyword evidence="2" id="KW-0186">Copper</keyword>
<dbReference type="CDD" id="cd11013">
    <property type="entry name" value="Plantacyanin"/>
    <property type="match status" value="1"/>
</dbReference>
<dbReference type="InterPro" id="IPR041844">
    <property type="entry name" value="Plantacyanin"/>
</dbReference>
<dbReference type="PANTHER" id="PTHR33021">
    <property type="entry name" value="BLUE COPPER PROTEIN"/>
    <property type="match status" value="1"/>
</dbReference>
<dbReference type="AlphaFoldDB" id="A0AAN7N0C7"/>
<keyword evidence="1" id="KW-0479">Metal-binding</keyword>
<evidence type="ECO:0000313" key="8">
    <source>
        <dbReference type="EMBL" id="KAK4802911.1"/>
    </source>
</evidence>
<organism evidence="8 9">
    <name type="scientific">Trapa natans</name>
    <name type="common">Water chestnut</name>
    <dbReference type="NCBI Taxonomy" id="22666"/>
    <lineage>
        <taxon>Eukaryota</taxon>
        <taxon>Viridiplantae</taxon>
        <taxon>Streptophyta</taxon>
        <taxon>Embryophyta</taxon>
        <taxon>Tracheophyta</taxon>
        <taxon>Spermatophyta</taxon>
        <taxon>Magnoliopsida</taxon>
        <taxon>eudicotyledons</taxon>
        <taxon>Gunneridae</taxon>
        <taxon>Pentapetalae</taxon>
        <taxon>rosids</taxon>
        <taxon>malvids</taxon>
        <taxon>Myrtales</taxon>
        <taxon>Lythraceae</taxon>
        <taxon>Trapa</taxon>
    </lineage>
</organism>
<dbReference type="PROSITE" id="PS00196">
    <property type="entry name" value="COPPER_BLUE"/>
    <property type="match status" value="1"/>
</dbReference>
<dbReference type="InterPro" id="IPR028871">
    <property type="entry name" value="BlueCu_1_BS"/>
</dbReference>